<evidence type="ECO:0000259" key="1">
    <source>
        <dbReference type="Pfam" id="PF01571"/>
    </source>
</evidence>
<dbReference type="InterPro" id="IPR028896">
    <property type="entry name" value="GcvT/YgfZ/DmdA"/>
</dbReference>
<accession>A0ABT0PYB0</accession>
<dbReference type="InterPro" id="IPR006222">
    <property type="entry name" value="GCVT_N"/>
</dbReference>
<reference evidence="3" key="1">
    <citation type="submission" date="2022-05" db="EMBL/GenBank/DDBJ databases">
        <authorList>
            <person name="Park J.-S."/>
        </authorList>
    </citation>
    <scope>NUCLEOTIDE SEQUENCE</scope>
    <source>
        <strain evidence="3">2012CJ41-6</strain>
    </source>
</reference>
<dbReference type="PANTHER" id="PTHR43757">
    <property type="entry name" value="AMINOMETHYLTRANSFERASE"/>
    <property type="match status" value="1"/>
</dbReference>
<organism evidence="3 4">
    <name type="scientific">Ruegeria spongiae</name>
    <dbReference type="NCBI Taxonomy" id="2942209"/>
    <lineage>
        <taxon>Bacteria</taxon>
        <taxon>Pseudomonadati</taxon>
        <taxon>Pseudomonadota</taxon>
        <taxon>Alphaproteobacteria</taxon>
        <taxon>Rhodobacterales</taxon>
        <taxon>Roseobacteraceae</taxon>
        <taxon>Ruegeria</taxon>
    </lineage>
</organism>
<gene>
    <name evidence="3" type="ORF">M3P21_00035</name>
</gene>
<dbReference type="EMBL" id="JAMFMB010000001">
    <property type="protein sequence ID" value="MCL6281908.1"/>
    <property type="molecule type" value="Genomic_DNA"/>
</dbReference>
<dbReference type="SUPFAM" id="SSF103025">
    <property type="entry name" value="Folate-binding domain"/>
    <property type="match status" value="1"/>
</dbReference>
<name>A0ABT0PYB0_9RHOB</name>
<evidence type="ECO:0008006" key="5">
    <source>
        <dbReference type="Google" id="ProtNLM"/>
    </source>
</evidence>
<evidence type="ECO:0000313" key="4">
    <source>
        <dbReference type="Proteomes" id="UP001203880"/>
    </source>
</evidence>
<keyword evidence="4" id="KW-1185">Reference proteome</keyword>
<dbReference type="InterPro" id="IPR013977">
    <property type="entry name" value="GcvT_C"/>
</dbReference>
<dbReference type="Gene3D" id="2.40.30.110">
    <property type="entry name" value="Aminomethyltransferase beta-barrel domains"/>
    <property type="match status" value="1"/>
</dbReference>
<dbReference type="RefSeq" id="WP_249705801.1">
    <property type="nucleotide sequence ID" value="NZ_JAMFMB010000001.1"/>
</dbReference>
<dbReference type="Gene3D" id="4.10.1250.10">
    <property type="entry name" value="Aminomethyltransferase fragment"/>
    <property type="match status" value="1"/>
</dbReference>
<protein>
    <recommendedName>
        <fullName evidence="5">Aminomethyltransferase</fullName>
    </recommendedName>
</protein>
<dbReference type="Pfam" id="PF01571">
    <property type="entry name" value="GCV_T"/>
    <property type="match status" value="1"/>
</dbReference>
<dbReference type="Gene3D" id="3.30.1360.120">
    <property type="entry name" value="Probable tRNA modification gtpase trme, domain 1"/>
    <property type="match status" value="1"/>
</dbReference>
<comment type="caution">
    <text evidence="3">The sequence shown here is derived from an EMBL/GenBank/DDBJ whole genome shotgun (WGS) entry which is preliminary data.</text>
</comment>
<feature type="domain" description="GCVT N-terminal" evidence="1">
    <location>
        <begin position="2"/>
        <end position="111"/>
    </location>
</feature>
<evidence type="ECO:0000259" key="2">
    <source>
        <dbReference type="Pfam" id="PF08669"/>
    </source>
</evidence>
<dbReference type="InterPro" id="IPR029043">
    <property type="entry name" value="GcvT/YgfZ_C"/>
</dbReference>
<dbReference type="PANTHER" id="PTHR43757:SF2">
    <property type="entry name" value="AMINOMETHYLTRANSFERASE, MITOCHONDRIAL"/>
    <property type="match status" value="1"/>
</dbReference>
<dbReference type="InterPro" id="IPR027266">
    <property type="entry name" value="TrmE/GcvT-like"/>
</dbReference>
<proteinExistence type="predicted"/>
<dbReference type="Proteomes" id="UP001203880">
    <property type="component" value="Unassembled WGS sequence"/>
</dbReference>
<sequence length="220" mass="23698">MMGAGSRTLLKGLGDLPAMHFGYAAEARIAGIPCRATRVSFVGELGWELRVANTDAPMLFDALRGAGAVPLGHYALDGCRLETGFKHWGHELGPMVTSLEAGLAFTIDWGKDCIGSAALLKQRSEGVRQRLVLMRIVGDALMLHDEPVFEAGRHMGMTTSGGRGPRTGLNLCFAMVETARGETLTQTCARAFIVRVAGQDYPATPLRRAPFDPEGKRMRA</sequence>
<dbReference type="Pfam" id="PF08669">
    <property type="entry name" value="GCV_T_C"/>
    <property type="match status" value="1"/>
</dbReference>
<evidence type="ECO:0000313" key="3">
    <source>
        <dbReference type="EMBL" id="MCL6281908.1"/>
    </source>
</evidence>
<feature type="domain" description="Aminomethyltransferase C-terminal" evidence="2">
    <location>
        <begin position="130"/>
        <end position="212"/>
    </location>
</feature>
<dbReference type="SUPFAM" id="SSF101790">
    <property type="entry name" value="Aminomethyltransferase beta-barrel domain"/>
    <property type="match status" value="1"/>
</dbReference>